<keyword evidence="3" id="KW-1185">Reference proteome</keyword>
<accession>A0A6C0PCJ7</accession>
<protein>
    <submittedName>
        <fullName evidence="2">Uncharacterized protein</fullName>
    </submittedName>
</protein>
<sequence length="81" mass="9375">MRDKICAAIDYAIDRPKLYVPIGILLLGIAIALGPLALVMFALMIPVIVMYFRWTLIEEEPSKVVKEEVHEEMLRRRRKHA</sequence>
<evidence type="ECO:0000313" key="3">
    <source>
        <dbReference type="Proteomes" id="UP000479114"/>
    </source>
</evidence>
<geneLocation type="plasmid" evidence="2 3">
    <name>unnamed2</name>
</geneLocation>
<dbReference type="AlphaFoldDB" id="A0A6C0PCJ7"/>
<name>A0A6C0PCJ7_9BACL</name>
<keyword evidence="1" id="KW-0472">Membrane</keyword>
<organism evidence="2 3">
    <name type="scientific">Paenibacillus rhizovicinus</name>
    <dbReference type="NCBI Taxonomy" id="2704463"/>
    <lineage>
        <taxon>Bacteria</taxon>
        <taxon>Bacillati</taxon>
        <taxon>Bacillota</taxon>
        <taxon>Bacilli</taxon>
        <taxon>Bacillales</taxon>
        <taxon>Paenibacillaceae</taxon>
        <taxon>Paenibacillus</taxon>
    </lineage>
</organism>
<feature type="transmembrane region" description="Helical" evidence="1">
    <location>
        <begin position="24"/>
        <end position="52"/>
    </location>
</feature>
<keyword evidence="1" id="KW-0812">Transmembrane</keyword>
<keyword evidence="2" id="KW-0614">Plasmid</keyword>
<keyword evidence="1" id="KW-1133">Transmembrane helix</keyword>
<evidence type="ECO:0000313" key="2">
    <source>
        <dbReference type="EMBL" id="QHW35733.1"/>
    </source>
</evidence>
<reference evidence="2 3" key="1">
    <citation type="submission" date="2020-02" db="EMBL/GenBank/DDBJ databases">
        <title>Paenibacillus sp. nov., isolated from rhizosphere soil of tomato.</title>
        <authorList>
            <person name="Weon H.-Y."/>
            <person name="Lee S.A."/>
        </authorList>
    </citation>
    <scope>NUCLEOTIDE SEQUENCE [LARGE SCALE GENOMIC DNA]</scope>
    <source>
        <strain evidence="2 3">14171R-81</strain>
        <plasmid evidence="2 3">unnamed2</plasmid>
    </source>
</reference>
<evidence type="ECO:0000256" key="1">
    <source>
        <dbReference type="SAM" id="Phobius"/>
    </source>
</evidence>
<dbReference type="Proteomes" id="UP000479114">
    <property type="component" value="Plasmid unnamed2"/>
</dbReference>
<dbReference type="RefSeq" id="WP_162645867.1">
    <property type="nucleotide sequence ID" value="NZ_CP048288.1"/>
</dbReference>
<dbReference type="KEGG" id="prz:GZH47_33105"/>
<gene>
    <name evidence="2" type="ORF">GZH47_33105</name>
</gene>
<proteinExistence type="predicted"/>
<dbReference type="EMBL" id="CP048288">
    <property type="protein sequence ID" value="QHW35733.1"/>
    <property type="molecule type" value="Genomic_DNA"/>
</dbReference>